<evidence type="ECO:0000256" key="1">
    <source>
        <dbReference type="SAM" id="MobiDB-lite"/>
    </source>
</evidence>
<dbReference type="Proteomes" id="UP000182508">
    <property type="component" value="Unassembled WGS sequence"/>
</dbReference>
<reference evidence="2 3" key="1">
    <citation type="submission" date="2016-10" db="EMBL/GenBank/DDBJ databases">
        <authorList>
            <person name="de Groot N.N."/>
        </authorList>
    </citation>
    <scope>NUCLEOTIDE SEQUENCE [LARGE SCALE GENOMIC DNA]</scope>
    <source>
        <strain evidence="2 3">A-4</strain>
    </source>
</reference>
<gene>
    <name evidence="2" type="ORF">SAMN02910293_01301</name>
</gene>
<dbReference type="AlphaFoldDB" id="A0A1G6C088"/>
<protein>
    <submittedName>
        <fullName evidence="2">Uncharacterized protein</fullName>
    </submittedName>
</protein>
<feature type="compositionally biased region" description="Basic and acidic residues" evidence="1">
    <location>
        <begin position="38"/>
        <end position="47"/>
    </location>
</feature>
<name>A0A1G6C088_9STRE</name>
<accession>A0A1G6C088</accession>
<dbReference type="STRING" id="439219.SAMN02910293_01301"/>
<sequence>MAITHKRQDDLETMFASFANFPDLGSDPNKDEEENDENKDHSEKATK</sequence>
<dbReference type="EMBL" id="FMXP01000016">
    <property type="protein sequence ID" value="SDB26266.1"/>
    <property type="molecule type" value="Genomic_DNA"/>
</dbReference>
<organism evidence="2 3">
    <name type="scientific">Streptococcus henryi</name>
    <dbReference type="NCBI Taxonomy" id="439219"/>
    <lineage>
        <taxon>Bacteria</taxon>
        <taxon>Bacillati</taxon>
        <taxon>Bacillota</taxon>
        <taxon>Bacilli</taxon>
        <taxon>Lactobacillales</taxon>
        <taxon>Streptococcaceae</taxon>
        <taxon>Streptococcus</taxon>
    </lineage>
</organism>
<evidence type="ECO:0000313" key="3">
    <source>
        <dbReference type="Proteomes" id="UP000182508"/>
    </source>
</evidence>
<dbReference type="NCBIfam" id="NF040897">
    <property type="entry name" value="SPJ_0845_Nterm"/>
    <property type="match status" value="1"/>
</dbReference>
<dbReference type="InterPro" id="IPR047909">
    <property type="entry name" value="SPJ_0845-like_N"/>
</dbReference>
<proteinExistence type="predicted"/>
<feature type="region of interest" description="Disordered" evidence="1">
    <location>
        <begin position="17"/>
        <end position="47"/>
    </location>
</feature>
<evidence type="ECO:0000313" key="2">
    <source>
        <dbReference type="EMBL" id="SDB26266.1"/>
    </source>
</evidence>
<keyword evidence="3" id="KW-1185">Reference proteome</keyword>
<dbReference type="RefSeq" id="WP_018165093.1">
    <property type="nucleotide sequence ID" value="NZ_FMXP01000016.1"/>
</dbReference>